<feature type="transmembrane region" description="Helical" evidence="1">
    <location>
        <begin position="30"/>
        <end position="47"/>
    </location>
</feature>
<feature type="transmembrane region" description="Helical" evidence="1">
    <location>
        <begin position="6"/>
        <end position="23"/>
    </location>
</feature>
<sequence>MAEVLFFITAIGAITGAVGVIAVRNPFYSVLALVCHLISLAMLFLLLRSEFVAAAQVIVYAGAVMVLYVFVVSYVGGSDEPISANTGRGFKLASVAFALALFVELSIAILGTGLQAVSSQGAPYVAGFGSPAEIGKLLLTDYLLPFEVASFLLLIAAVGAVTLARRRGGLETPEELSRLSVLDITRPKITGTMAEGVGGARRLEAPAPEEVV</sequence>
<feature type="transmembrane region" description="Helical" evidence="1">
    <location>
        <begin position="53"/>
        <end position="77"/>
    </location>
</feature>
<keyword evidence="1" id="KW-1133">Transmembrane helix</keyword>
<keyword evidence="1" id="KW-0812">Transmembrane</keyword>
<dbReference type="Pfam" id="PF00499">
    <property type="entry name" value="Oxidored_q3"/>
    <property type="match status" value="1"/>
</dbReference>
<gene>
    <name evidence="2" type="ORF">NBH00_22465</name>
</gene>
<organism evidence="2 3">
    <name type="scientific">Paraconexibacter antarcticus</name>
    <dbReference type="NCBI Taxonomy" id="2949664"/>
    <lineage>
        <taxon>Bacteria</taxon>
        <taxon>Bacillati</taxon>
        <taxon>Actinomycetota</taxon>
        <taxon>Thermoleophilia</taxon>
        <taxon>Solirubrobacterales</taxon>
        <taxon>Paraconexibacteraceae</taxon>
        <taxon>Paraconexibacter</taxon>
    </lineage>
</organism>
<dbReference type="Proteomes" id="UP001056035">
    <property type="component" value="Chromosome"/>
</dbReference>
<keyword evidence="1" id="KW-1003">Cell membrane</keyword>
<dbReference type="InterPro" id="IPR001457">
    <property type="entry name" value="NADH_UbQ/plastoQ_OxRdtase_su6"/>
</dbReference>
<dbReference type="PANTHER" id="PTHR33269:SF19">
    <property type="entry name" value="NADH-QUINONE OXIDOREDUCTASE SUBUNIT J"/>
    <property type="match status" value="1"/>
</dbReference>
<name>A0ABY5DPX7_9ACTN</name>
<reference evidence="2 3" key="1">
    <citation type="submission" date="2022-06" db="EMBL/GenBank/DDBJ databases">
        <title>Paraconexibacter antarcticus.</title>
        <authorList>
            <person name="Kim C.S."/>
        </authorList>
    </citation>
    <scope>NUCLEOTIDE SEQUENCE [LARGE SCALE GENOMIC DNA]</scope>
    <source>
        <strain evidence="2 3">02-257</strain>
    </source>
</reference>
<feature type="transmembrane region" description="Helical" evidence="1">
    <location>
        <begin position="89"/>
        <end position="110"/>
    </location>
</feature>
<dbReference type="EC" id="7.1.1.-" evidence="1"/>
<evidence type="ECO:0000313" key="2">
    <source>
        <dbReference type="EMBL" id="UTI64088.1"/>
    </source>
</evidence>
<evidence type="ECO:0000313" key="3">
    <source>
        <dbReference type="Proteomes" id="UP001056035"/>
    </source>
</evidence>
<comment type="subcellular location">
    <subcellularLocation>
        <location evidence="1">Cell membrane</location>
        <topology evidence="1">Multi-pass membrane protein</topology>
    </subcellularLocation>
</comment>
<keyword evidence="1" id="KW-0520">NAD</keyword>
<keyword evidence="1" id="KW-0472">Membrane</keyword>
<keyword evidence="3" id="KW-1185">Reference proteome</keyword>
<evidence type="ECO:0000256" key="1">
    <source>
        <dbReference type="RuleBase" id="RU004429"/>
    </source>
</evidence>
<feature type="transmembrane region" description="Helical" evidence="1">
    <location>
        <begin position="142"/>
        <end position="164"/>
    </location>
</feature>
<comment type="function">
    <text evidence="1">NDH-1 shuttles electrons from NADH, via FMN and iron-sulfur (Fe-S) centers, to quinones in the respiratory chain. Couples the redox reaction to proton translocation (for every two electrons transferred, four hydrogen ions are translocated across the cytoplasmic membrane), and thus conserves the redox energy in a proton gradient.</text>
</comment>
<dbReference type="Gene3D" id="1.20.120.1200">
    <property type="entry name" value="NADH-ubiquinone/plastoquinone oxidoreductase chain 6, subunit NuoJ"/>
    <property type="match status" value="1"/>
</dbReference>
<keyword evidence="1" id="KW-0874">Quinone</keyword>
<protein>
    <recommendedName>
        <fullName evidence="1">NADH-quinone oxidoreductase subunit J</fullName>
        <ecNumber evidence="1">7.1.1.-</ecNumber>
    </recommendedName>
</protein>
<dbReference type="RefSeq" id="WP_254570801.1">
    <property type="nucleotide sequence ID" value="NZ_CP098502.1"/>
</dbReference>
<comment type="catalytic activity">
    <reaction evidence="1">
        <text>a quinone + NADH + 5 H(+)(in) = a quinol + NAD(+) + 4 H(+)(out)</text>
        <dbReference type="Rhea" id="RHEA:57888"/>
        <dbReference type="ChEBI" id="CHEBI:15378"/>
        <dbReference type="ChEBI" id="CHEBI:24646"/>
        <dbReference type="ChEBI" id="CHEBI:57540"/>
        <dbReference type="ChEBI" id="CHEBI:57945"/>
        <dbReference type="ChEBI" id="CHEBI:132124"/>
    </reaction>
</comment>
<proteinExistence type="inferred from homology"/>
<dbReference type="InterPro" id="IPR042106">
    <property type="entry name" value="Nuo/plastoQ_OxRdtase_6_NuoJ"/>
</dbReference>
<accession>A0ABY5DPX7</accession>
<comment type="similarity">
    <text evidence="1">Belongs to the complex I subunit 6 family.</text>
</comment>
<dbReference type="PANTHER" id="PTHR33269">
    <property type="entry name" value="NADH-UBIQUINONE OXIDOREDUCTASE CHAIN 6"/>
    <property type="match status" value="1"/>
</dbReference>
<dbReference type="EMBL" id="CP098502">
    <property type="protein sequence ID" value="UTI64088.1"/>
    <property type="molecule type" value="Genomic_DNA"/>
</dbReference>